<accession>A0A177HJW9</accession>
<reference evidence="5 6" key="1">
    <citation type="submission" date="2015-12" db="EMBL/GenBank/DDBJ databases">
        <title>Genome sequence of Streptomyces sp. G25.</title>
        <authorList>
            <person name="Poehlein A."/>
            <person name="Roettig A."/>
            <person name="Hiessl S."/>
            <person name="Hauschild P."/>
            <person name="Schauer J."/>
            <person name="Madkour M.H."/>
            <person name="Al-Ansari A.M."/>
            <person name="Almakishah N.H."/>
            <person name="Steinbuechel A."/>
            <person name="Daniel R."/>
        </authorList>
    </citation>
    <scope>NUCLEOTIDE SEQUENCE [LARGE SCALE GENOMIC DNA]</scope>
    <source>
        <strain evidence="6">G25(2015)</strain>
    </source>
</reference>
<dbReference type="AlphaFoldDB" id="A0A177HJW9"/>
<dbReference type="SUPFAM" id="SSF53335">
    <property type="entry name" value="S-adenosyl-L-methionine-dependent methyltransferases"/>
    <property type="match status" value="1"/>
</dbReference>
<keyword evidence="5" id="KW-0830">Ubiquinone</keyword>
<sequence>MTQPPSVREEILAYYAQGKEDTRLRRGVGRLEFWRTQEVLRRHLPEPPARVLDVGGGSGVHAEWLARDGYAVDLIDPVPLHVEQADRLPGVSARFGDARQLPADDDAYDVVLLLGPLYHLPERADRVCALAEARRAVRPGGLVAAATINRYAGLHDVLREERYFHPLHRARTDAYATDGRHGAGGEDALFTTAYFADPAEVPGEFTDAGLVPVGQYGLEGAAWLMGGVEEWLDDEDRREAVLAATRRIESEPTLLGISGHLVSVGRRA</sequence>
<dbReference type="PANTHER" id="PTHR43464">
    <property type="entry name" value="METHYLTRANSFERASE"/>
    <property type="match status" value="1"/>
</dbReference>
<dbReference type="Gene3D" id="3.40.50.150">
    <property type="entry name" value="Vaccinia Virus protein VP39"/>
    <property type="match status" value="1"/>
</dbReference>
<dbReference type="PATRIC" id="fig|1716141.3.peg.6312"/>
<dbReference type="GO" id="GO:0061542">
    <property type="term" value="F:3-demethylubiquinol 3-O-methyltransferase activity"/>
    <property type="evidence" value="ECO:0007669"/>
    <property type="project" value="UniProtKB-EC"/>
</dbReference>
<organism evidence="5 6">
    <name type="scientific">Streptomyces jeddahensis</name>
    <dbReference type="NCBI Taxonomy" id="1716141"/>
    <lineage>
        <taxon>Bacteria</taxon>
        <taxon>Bacillati</taxon>
        <taxon>Actinomycetota</taxon>
        <taxon>Actinomycetes</taxon>
        <taxon>Kitasatosporales</taxon>
        <taxon>Streptomycetaceae</taxon>
        <taxon>Streptomyces</taxon>
    </lineage>
</organism>
<feature type="domain" description="Methyltransferase" evidence="4">
    <location>
        <begin position="51"/>
        <end position="141"/>
    </location>
</feature>
<dbReference type="EMBL" id="LOHS01000126">
    <property type="protein sequence ID" value="OAH10677.1"/>
    <property type="molecule type" value="Genomic_DNA"/>
</dbReference>
<dbReference type="InterPro" id="IPR029063">
    <property type="entry name" value="SAM-dependent_MTases_sf"/>
</dbReference>
<keyword evidence="3" id="KW-0949">S-adenosyl-L-methionine</keyword>
<dbReference type="STRING" id="1716141.STSP_59990"/>
<evidence type="ECO:0000256" key="1">
    <source>
        <dbReference type="ARBA" id="ARBA00022603"/>
    </source>
</evidence>
<dbReference type="Pfam" id="PF13649">
    <property type="entry name" value="Methyltransf_25"/>
    <property type="match status" value="1"/>
</dbReference>
<dbReference type="InterPro" id="IPR041698">
    <property type="entry name" value="Methyltransf_25"/>
</dbReference>
<dbReference type="GO" id="GO:0102208">
    <property type="term" value="F:2-polyprenyl-6-hydroxyphenol methylase activity"/>
    <property type="evidence" value="ECO:0007669"/>
    <property type="project" value="UniProtKB-EC"/>
</dbReference>
<protein>
    <submittedName>
        <fullName evidence="5">Ubiquinone biosynthesis O-methyltransferase</fullName>
        <ecNumber evidence="5">2.1.1.222</ecNumber>
        <ecNumber evidence="5">2.1.1.64</ecNumber>
    </submittedName>
</protein>
<comment type="caution">
    <text evidence="5">The sequence shown here is derived from an EMBL/GenBank/DDBJ whole genome shotgun (WGS) entry which is preliminary data.</text>
</comment>
<dbReference type="Proteomes" id="UP000077381">
    <property type="component" value="Unassembled WGS sequence"/>
</dbReference>
<dbReference type="CDD" id="cd02440">
    <property type="entry name" value="AdoMet_MTases"/>
    <property type="match status" value="1"/>
</dbReference>
<dbReference type="RefSeq" id="WP_067284019.1">
    <property type="nucleotide sequence ID" value="NZ_LOHS01000126.1"/>
</dbReference>
<dbReference type="EC" id="2.1.1.222" evidence="5"/>
<dbReference type="OrthoDB" id="9810615at2"/>
<proteinExistence type="predicted"/>
<gene>
    <name evidence="5" type="primary">ubiG_3</name>
    <name evidence="5" type="ORF">STSP_59990</name>
</gene>
<keyword evidence="2 5" id="KW-0808">Transferase</keyword>
<dbReference type="EC" id="2.1.1.64" evidence="5"/>
<dbReference type="GO" id="GO:0032259">
    <property type="term" value="P:methylation"/>
    <property type="evidence" value="ECO:0007669"/>
    <property type="project" value="UniProtKB-KW"/>
</dbReference>
<name>A0A177HJW9_9ACTN</name>
<keyword evidence="6" id="KW-1185">Reference proteome</keyword>
<dbReference type="PANTHER" id="PTHR43464:SF19">
    <property type="entry name" value="UBIQUINONE BIOSYNTHESIS O-METHYLTRANSFERASE, MITOCHONDRIAL"/>
    <property type="match status" value="1"/>
</dbReference>
<evidence type="ECO:0000256" key="3">
    <source>
        <dbReference type="ARBA" id="ARBA00022691"/>
    </source>
</evidence>
<evidence type="ECO:0000313" key="6">
    <source>
        <dbReference type="Proteomes" id="UP000077381"/>
    </source>
</evidence>
<evidence type="ECO:0000256" key="2">
    <source>
        <dbReference type="ARBA" id="ARBA00022679"/>
    </source>
</evidence>
<evidence type="ECO:0000313" key="5">
    <source>
        <dbReference type="EMBL" id="OAH10677.1"/>
    </source>
</evidence>
<evidence type="ECO:0000259" key="4">
    <source>
        <dbReference type="Pfam" id="PF13649"/>
    </source>
</evidence>
<keyword evidence="1 5" id="KW-0489">Methyltransferase</keyword>